<name>A0A1B0A446_GLOPL</name>
<protein>
    <submittedName>
        <fullName evidence="1">Uncharacterized protein</fullName>
    </submittedName>
</protein>
<organism evidence="1 2">
    <name type="scientific">Glossina pallidipes</name>
    <name type="common">Tsetse fly</name>
    <dbReference type="NCBI Taxonomy" id="7398"/>
    <lineage>
        <taxon>Eukaryota</taxon>
        <taxon>Metazoa</taxon>
        <taxon>Ecdysozoa</taxon>
        <taxon>Arthropoda</taxon>
        <taxon>Hexapoda</taxon>
        <taxon>Insecta</taxon>
        <taxon>Pterygota</taxon>
        <taxon>Neoptera</taxon>
        <taxon>Endopterygota</taxon>
        <taxon>Diptera</taxon>
        <taxon>Brachycera</taxon>
        <taxon>Muscomorpha</taxon>
        <taxon>Hippoboscoidea</taxon>
        <taxon>Glossinidae</taxon>
        <taxon>Glossina</taxon>
    </lineage>
</organism>
<evidence type="ECO:0000313" key="2">
    <source>
        <dbReference type="Proteomes" id="UP000092445"/>
    </source>
</evidence>
<dbReference type="AlphaFoldDB" id="A0A1B0A446"/>
<dbReference type="VEuPathDB" id="VectorBase:GPAI033927"/>
<reference evidence="2" key="1">
    <citation type="submission" date="2014-03" db="EMBL/GenBank/DDBJ databases">
        <authorList>
            <person name="Aksoy S."/>
            <person name="Warren W."/>
            <person name="Wilson R.K."/>
        </authorList>
    </citation>
    <scope>NUCLEOTIDE SEQUENCE [LARGE SCALE GENOMIC DNA]</scope>
    <source>
        <strain evidence="2">IAEA</strain>
    </source>
</reference>
<dbReference type="Proteomes" id="UP000092445">
    <property type="component" value="Unassembled WGS sequence"/>
</dbReference>
<keyword evidence="2" id="KW-1185">Reference proteome</keyword>
<proteinExistence type="predicted"/>
<sequence>MKHIQMQQPINKIFKTSRKTSNVPQLRSVQEACREHMPLNKKYADTVIYLKDNWWPPVDAEDLIIKGPTTLKLRDTPKVPDSPTTHSGQIPHFRHYHVDLI</sequence>
<evidence type="ECO:0000313" key="1">
    <source>
        <dbReference type="EnsemblMetazoa" id="GPAI033927-PA"/>
    </source>
</evidence>
<reference evidence="1" key="2">
    <citation type="submission" date="2020-05" db="UniProtKB">
        <authorList>
            <consortium name="EnsemblMetazoa"/>
        </authorList>
    </citation>
    <scope>IDENTIFICATION</scope>
    <source>
        <strain evidence="1">IAEA</strain>
    </source>
</reference>
<dbReference type="EnsemblMetazoa" id="GPAI033927-RA">
    <property type="protein sequence ID" value="GPAI033927-PA"/>
    <property type="gene ID" value="GPAI033927"/>
</dbReference>
<accession>A0A1B0A446</accession>